<keyword evidence="4 11" id="KW-0547">Nucleotide-binding</keyword>
<feature type="compositionally biased region" description="Polar residues" evidence="13">
    <location>
        <begin position="1"/>
        <end position="13"/>
    </location>
</feature>
<dbReference type="InterPro" id="IPR041024">
    <property type="entry name" value="Mcm6_C"/>
</dbReference>
<dbReference type="Proteomes" id="UP000188320">
    <property type="component" value="Unassembled WGS sequence"/>
</dbReference>
<dbReference type="Pfam" id="PF00493">
    <property type="entry name" value="MCM"/>
    <property type="match status" value="1"/>
</dbReference>
<dbReference type="OrthoDB" id="1744952at2759"/>
<proteinExistence type="inferred from homology"/>
<dbReference type="GO" id="GO:0097373">
    <property type="term" value="C:MCM core complex"/>
    <property type="evidence" value="ECO:0007669"/>
    <property type="project" value="UniProtKB-ARBA"/>
</dbReference>
<evidence type="ECO:0000256" key="3">
    <source>
        <dbReference type="ARBA" id="ARBA00022705"/>
    </source>
</evidence>
<dbReference type="PROSITE" id="PS00847">
    <property type="entry name" value="MCM_1"/>
    <property type="match status" value="1"/>
</dbReference>
<dbReference type="GO" id="GO:0043596">
    <property type="term" value="C:nuclear replication fork"/>
    <property type="evidence" value="ECO:0007669"/>
    <property type="project" value="UniProtKB-ARBA"/>
</dbReference>
<dbReference type="EC" id="3.6.4.12" evidence="12"/>
<dbReference type="CDD" id="cd17757">
    <property type="entry name" value="MCM6"/>
    <property type="match status" value="1"/>
</dbReference>
<evidence type="ECO:0000256" key="4">
    <source>
        <dbReference type="ARBA" id="ARBA00022741"/>
    </source>
</evidence>
<dbReference type="GO" id="GO:0006270">
    <property type="term" value="P:DNA replication initiation"/>
    <property type="evidence" value="ECO:0007669"/>
    <property type="project" value="UniProtKB-UniRule"/>
</dbReference>
<evidence type="ECO:0000256" key="12">
    <source>
        <dbReference type="RuleBase" id="RU368064"/>
    </source>
</evidence>
<keyword evidence="10 12" id="KW-0131">Cell cycle</keyword>
<dbReference type="GO" id="GO:0005524">
    <property type="term" value="F:ATP binding"/>
    <property type="evidence" value="ECO:0007669"/>
    <property type="project" value="UniProtKB-UniRule"/>
</dbReference>
<keyword evidence="3 12" id="KW-0235">DNA replication</keyword>
<sequence length="970" mass="107724">MNSDRNGIPSSLASEFLLNRETQITSGGMSPPPTSNAGLLTSAPNLLGTDEPKSNSEKEDVGKSKAGEGTGEVQTGKSGETISEVQADRLRRLKAELRQPDYRAKIKDEAAEKIRETFEVFLENFTSSESVGEKEYGGEEHGGFESTLKEKYKERPYMMQLIENRLNETNTVHVKYQDIFDYEEMLGTYISENYYRLEKYLNEAAKRVHNRLFRTEKRDSLNFTKVEAEGAGLVVSIYGLPGIHRIRELRTKQIGKLVSIVGTVTRTSEVRPELVLGTFSCGLCQAVVSNLTQQFKYTEPTICTKPQCQNRVIWNLIAEQSVFADWQRIRVQEKSNEIPPGAVPRTIDVILRYEMVESVKPGDTALFTGVLVAVPDVGQLGLANSVETRRGTDSGEGVGGLKALGARELSYKMAFLGIHAAVEGGETNRYGQSIGSNEADLTREEKEEILEMAAMKNTIYNRLVQSLAPTVFGHEEVKRGILLQLMGGVHKRTAEGIKLRGDINVCIVGDPSTSKSQFLKYVSTFMPRAIFTSGKGSSAAGLTASVVKDEETGEFTIEAGALMLADHGICCIDEFDKMDLSDQVAIHEAMEQQTISIAKAGLYASLNARTSILAAANPVGGRYDRRLTLRQNIAMSAPIMSRFDLFFIVLDDSNETTDYNTARHIVSIHQLRDEAIDPPYTTAQLRRYIRYARSISPKISPEAGTLMWETYRNLRQEDAGGNGGSESYRITVRQLESLIRLSEAMARVYCEDFITPRHVREAARLLKKSLVSVEMDDIEVADGTENTTHPTFGNLDPSNNNKVISGPSANAGVDVGTERLVDTSGAQIPQSKIKVKREDFDRIRTMVIFKLRQVEEFIDAANASDRSKDPESESQPQQDPSHDSEANLGMRMSDLVDWYLSQREESLASEEDFTHEMVLVKAVLKYLVDVEGSVITLKAPTTKMDIDEELDDGFGQENPILILHPNFSLE</sequence>
<dbReference type="Gene3D" id="3.30.1640.10">
    <property type="entry name" value="mini-chromosome maintenance (MCM) complex, chain A, domain 1"/>
    <property type="match status" value="1"/>
</dbReference>
<feature type="compositionally biased region" description="Polar residues" evidence="13">
    <location>
        <begin position="35"/>
        <end position="44"/>
    </location>
</feature>
<dbReference type="SMART" id="SM00350">
    <property type="entry name" value="MCM"/>
    <property type="match status" value="1"/>
</dbReference>
<accession>A0A1R1PR57</accession>
<comment type="similarity">
    <text evidence="2 11">Belongs to the MCM family.</text>
</comment>
<dbReference type="Gene3D" id="2.40.50.140">
    <property type="entry name" value="Nucleic acid-binding proteins"/>
    <property type="match status" value="1"/>
</dbReference>
<comment type="caution">
    <text evidence="15">The sequence shown here is derived from an EMBL/GenBank/DDBJ whole genome shotgun (WGS) entry which is preliminary data.</text>
</comment>
<feature type="compositionally biased region" description="Polar residues" evidence="13">
    <location>
        <begin position="72"/>
        <end position="84"/>
    </location>
</feature>
<dbReference type="FunFam" id="3.40.50.300:FF:000115">
    <property type="entry name" value="DNA helicase"/>
    <property type="match status" value="1"/>
</dbReference>
<keyword evidence="7 11" id="KW-0067">ATP-binding</keyword>
<dbReference type="GO" id="GO:0003697">
    <property type="term" value="F:single-stranded DNA binding"/>
    <property type="evidence" value="ECO:0007669"/>
    <property type="project" value="TreeGrafter"/>
</dbReference>
<keyword evidence="16" id="KW-1185">Reference proteome</keyword>
<evidence type="ECO:0000256" key="10">
    <source>
        <dbReference type="ARBA" id="ARBA00023306"/>
    </source>
</evidence>
<dbReference type="SUPFAM" id="SSF50249">
    <property type="entry name" value="Nucleic acid-binding proteins"/>
    <property type="match status" value="1"/>
</dbReference>
<evidence type="ECO:0000313" key="15">
    <source>
        <dbReference type="EMBL" id="OMH83393.1"/>
    </source>
</evidence>
<dbReference type="GO" id="GO:0005656">
    <property type="term" value="C:nuclear pre-replicative complex"/>
    <property type="evidence" value="ECO:0007669"/>
    <property type="project" value="UniProtKB-ARBA"/>
</dbReference>
<dbReference type="InterPro" id="IPR027417">
    <property type="entry name" value="P-loop_NTPase"/>
</dbReference>
<dbReference type="SUPFAM" id="SSF52540">
    <property type="entry name" value="P-loop containing nucleoside triphosphate hydrolases"/>
    <property type="match status" value="1"/>
</dbReference>
<dbReference type="Pfam" id="PF17855">
    <property type="entry name" value="MCM_lid"/>
    <property type="match status" value="1"/>
</dbReference>
<feature type="compositionally biased region" description="Polar residues" evidence="13">
    <location>
        <begin position="784"/>
        <end position="803"/>
    </location>
</feature>
<evidence type="ECO:0000256" key="13">
    <source>
        <dbReference type="SAM" id="MobiDB-lite"/>
    </source>
</evidence>
<comment type="subunit">
    <text evidence="12">Component of the MCM2-7 complex.</text>
</comment>
<comment type="catalytic activity">
    <reaction evidence="12">
        <text>ATP + H2O = ADP + phosphate + H(+)</text>
        <dbReference type="Rhea" id="RHEA:13065"/>
        <dbReference type="ChEBI" id="CHEBI:15377"/>
        <dbReference type="ChEBI" id="CHEBI:15378"/>
        <dbReference type="ChEBI" id="CHEBI:30616"/>
        <dbReference type="ChEBI" id="CHEBI:43474"/>
        <dbReference type="ChEBI" id="CHEBI:456216"/>
        <dbReference type="EC" id="3.6.4.12"/>
    </reaction>
</comment>
<dbReference type="GO" id="GO:1902969">
    <property type="term" value="P:mitotic DNA replication"/>
    <property type="evidence" value="ECO:0007669"/>
    <property type="project" value="TreeGrafter"/>
</dbReference>
<feature type="region of interest" description="Disordered" evidence="13">
    <location>
        <begin position="861"/>
        <end position="887"/>
    </location>
</feature>
<dbReference type="InterPro" id="IPR001208">
    <property type="entry name" value="MCM_dom"/>
</dbReference>
<dbReference type="GO" id="GO:0006279">
    <property type="term" value="P:premeiotic DNA replication"/>
    <property type="evidence" value="ECO:0007669"/>
    <property type="project" value="UniProtKB-ARBA"/>
</dbReference>
<feature type="domain" description="MCM C-terminal AAA(+) ATPase" evidence="14">
    <location>
        <begin position="459"/>
        <end position="665"/>
    </location>
</feature>
<dbReference type="EMBL" id="LSSK01000421">
    <property type="protein sequence ID" value="OMH83393.1"/>
    <property type="molecule type" value="Genomic_DNA"/>
</dbReference>
<dbReference type="AlphaFoldDB" id="A0A1R1PR57"/>
<dbReference type="InterPro" id="IPR012340">
    <property type="entry name" value="NA-bd_OB-fold"/>
</dbReference>
<dbReference type="Pfam" id="PF17207">
    <property type="entry name" value="MCM_OB"/>
    <property type="match status" value="1"/>
</dbReference>
<keyword evidence="5 12" id="KW-0378">Hydrolase</keyword>
<dbReference type="FunFam" id="2.20.28.10:FF:000003">
    <property type="entry name" value="DNA helicase"/>
    <property type="match status" value="1"/>
</dbReference>
<dbReference type="GO" id="GO:1990518">
    <property type="term" value="F:single-stranded 3'-5' DNA helicase activity"/>
    <property type="evidence" value="ECO:0007669"/>
    <property type="project" value="TreeGrafter"/>
</dbReference>
<feature type="region of interest" description="Disordered" evidence="13">
    <location>
        <begin position="1"/>
        <end position="85"/>
    </location>
</feature>
<dbReference type="GO" id="GO:0031261">
    <property type="term" value="C:DNA replication preinitiation complex"/>
    <property type="evidence" value="ECO:0007669"/>
    <property type="project" value="UniProtKB-ARBA"/>
</dbReference>
<evidence type="ECO:0000256" key="9">
    <source>
        <dbReference type="ARBA" id="ARBA00023242"/>
    </source>
</evidence>
<dbReference type="Gene3D" id="3.40.50.300">
    <property type="entry name" value="P-loop containing nucleotide triphosphate hydrolases"/>
    <property type="match status" value="1"/>
</dbReference>
<dbReference type="PROSITE" id="PS50051">
    <property type="entry name" value="MCM_2"/>
    <property type="match status" value="1"/>
</dbReference>
<dbReference type="PANTHER" id="PTHR11630:SF43">
    <property type="entry name" value="DNA REPLICATION LICENSING FACTOR MCM6"/>
    <property type="match status" value="1"/>
</dbReference>
<name>A0A1R1PR57_ZANCU</name>
<keyword evidence="9" id="KW-0539">Nucleus</keyword>
<dbReference type="PRINTS" id="PR01662">
    <property type="entry name" value="MCMPROTEIN6"/>
</dbReference>
<keyword evidence="6 12" id="KW-0347">Helicase</keyword>
<dbReference type="PANTHER" id="PTHR11630">
    <property type="entry name" value="DNA REPLICATION LICENSING FACTOR MCM FAMILY MEMBER"/>
    <property type="match status" value="1"/>
</dbReference>
<keyword evidence="8 11" id="KW-0238">DNA-binding</keyword>
<dbReference type="Gene3D" id="1.20.58.870">
    <property type="match status" value="1"/>
</dbReference>
<dbReference type="GO" id="GO:0042555">
    <property type="term" value="C:MCM complex"/>
    <property type="evidence" value="ECO:0007669"/>
    <property type="project" value="UniProtKB-UniRule"/>
</dbReference>
<evidence type="ECO:0000256" key="6">
    <source>
        <dbReference type="ARBA" id="ARBA00022806"/>
    </source>
</evidence>
<reference evidence="16" key="1">
    <citation type="submission" date="2017-01" db="EMBL/GenBank/DDBJ databases">
        <authorList>
            <person name="Wang Y."/>
            <person name="White M."/>
            <person name="Kvist S."/>
            <person name="Moncalvo J.-M."/>
        </authorList>
    </citation>
    <scope>NUCLEOTIDE SEQUENCE [LARGE SCALE GENOMIC DNA]</scope>
    <source>
        <strain evidence="16">COL-18-3</strain>
    </source>
</reference>
<evidence type="ECO:0000256" key="2">
    <source>
        <dbReference type="ARBA" id="ARBA00008010"/>
    </source>
</evidence>
<gene>
    <name evidence="15" type="ORF">AX774_g3101</name>
</gene>
<dbReference type="InterPro" id="IPR041562">
    <property type="entry name" value="MCM_lid"/>
</dbReference>
<evidence type="ECO:0000259" key="14">
    <source>
        <dbReference type="PROSITE" id="PS50051"/>
    </source>
</evidence>
<evidence type="ECO:0000313" key="16">
    <source>
        <dbReference type="Proteomes" id="UP000188320"/>
    </source>
</evidence>
<evidence type="ECO:0000256" key="1">
    <source>
        <dbReference type="ARBA" id="ARBA00004123"/>
    </source>
</evidence>
<feature type="region of interest" description="Disordered" evidence="13">
    <location>
        <begin position="783"/>
        <end position="810"/>
    </location>
</feature>
<evidence type="ECO:0000256" key="7">
    <source>
        <dbReference type="ARBA" id="ARBA00022840"/>
    </source>
</evidence>
<comment type="subcellular location">
    <subcellularLocation>
        <location evidence="1 12">Nucleus</location>
    </subcellularLocation>
</comment>
<evidence type="ECO:0000256" key="11">
    <source>
        <dbReference type="RuleBase" id="RU004070"/>
    </source>
</evidence>
<dbReference type="PRINTS" id="PR01657">
    <property type="entry name" value="MCMFAMILY"/>
</dbReference>
<feature type="compositionally biased region" description="Basic and acidic residues" evidence="13">
    <location>
        <begin position="50"/>
        <end position="66"/>
    </location>
</feature>
<protein>
    <recommendedName>
        <fullName evidence="12">DNA replication licensing factor MCM6</fullName>
        <ecNumber evidence="12">3.6.4.12</ecNumber>
    </recommendedName>
</protein>
<dbReference type="InterPro" id="IPR027925">
    <property type="entry name" value="MCM_N"/>
</dbReference>
<organism evidence="15 16">
    <name type="scientific">Zancudomyces culisetae</name>
    <name type="common">Gut fungus</name>
    <name type="synonym">Smittium culisetae</name>
    <dbReference type="NCBI Taxonomy" id="1213189"/>
    <lineage>
        <taxon>Eukaryota</taxon>
        <taxon>Fungi</taxon>
        <taxon>Fungi incertae sedis</taxon>
        <taxon>Zoopagomycota</taxon>
        <taxon>Kickxellomycotina</taxon>
        <taxon>Harpellomycetes</taxon>
        <taxon>Harpellales</taxon>
        <taxon>Legeriomycetaceae</taxon>
        <taxon>Zancudomyces</taxon>
    </lineage>
</organism>
<dbReference type="Gene3D" id="2.20.28.10">
    <property type="match status" value="1"/>
</dbReference>
<evidence type="ECO:0000256" key="8">
    <source>
        <dbReference type="ARBA" id="ARBA00023125"/>
    </source>
</evidence>
<dbReference type="GO" id="GO:0000727">
    <property type="term" value="P:double-strand break repair via break-induced replication"/>
    <property type="evidence" value="ECO:0007669"/>
    <property type="project" value="TreeGrafter"/>
</dbReference>
<dbReference type="InterPro" id="IPR031327">
    <property type="entry name" value="MCM"/>
</dbReference>
<dbReference type="InterPro" id="IPR018525">
    <property type="entry name" value="MCM_CS"/>
</dbReference>
<dbReference type="GO" id="GO:0016887">
    <property type="term" value="F:ATP hydrolysis activity"/>
    <property type="evidence" value="ECO:0007669"/>
    <property type="project" value="RHEA"/>
</dbReference>
<dbReference type="InterPro" id="IPR033762">
    <property type="entry name" value="MCM_OB"/>
</dbReference>
<comment type="function">
    <text evidence="12">Acts as component of the MCM2-7 complex (MCM complex) which is the replicative helicase essential for 'once per cell cycle' DNA replication initiation and elongation in eukaryotic cells. The active ATPase sites in the MCM2-7 ring are formed through the interaction surfaces of two neighboring subunits such that a critical structure of a conserved arginine finger motif is provided in trans relative to the ATP-binding site of the Walker A box of the adjacent subunit. The six ATPase active sites, however, are likely to contribute differentially to the complex helicase activity.</text>
</comment>
<dbReference type="InterPro" id="IPR008049">
    <property type="entry name" value="MCM6"/>
</dbReference>
<dbReference type="Pfam" id="PF14551">
    <property type="entry name" value="MCM_N"/>
    <property type="match status" value="1"/>
</dbReference>
<dbReference type="Pfam" id="PF18263">
    <property type="entry name" value="WHD_MCM6"/>
    <property type="match status" value="1"/>
</dbReference>
<evidence type="ECO:0000256" key="5">
    <source>
        <dbReference type="ARBA" id="ARBA00022801"/>
    </source>
</evidence>